<dbReference type="Proteomes" id="UP000243524">
    <property type="component" value="Unassembled WGS sequence"/>
</dbReference>
<evidence type="ECO:0000313" key="3">
    <source>
        <dbReference type="Proteomes" id="UP000243524"/>
    </source>
</evidence>
<reference evidence="2 3" key="1">
    <citation type="submission" date="2017-06" db="EMBL/GenBank/DDBJ databases">
        <title>the draft geome sequence of Illustriluteabacillus marina B3227.</title>
        <authorList>
            <person name="He R.-H."/>
            <person name="Du Z.-J."/>
        </authorList>
    </citation>
    <scope>NUCLEOTIDE SEQUENCE [LARGE SCALE GENOMIC DNA]</scope>
    <source>
        <strain evidence="2 3">B3227</strain>
    </source>
</reference>
<keyword evidence="1" id="KW-0812">Transmembrane</keyword>
<feature type="transmembrane region" description="Helical" evidence="1">
    <location>
        <begin position="51"/>
        <end position="72"/>
    </location>
</feature>
<sequence length="130" mass="14729">MSVGADFFLTTGKSLNGGEAKVVEIIITILFTILLILGLRYCIANSFKAGIIFFTLLLFNKIIYIFVLPIFMSQYIDGLEEGNKSLFPDLTIGEQVHLLYRIPDLIELVAFLFLIIGFYQLWNSKKLSPK</sequence>
<comment type="caution">
    <text evidence="2">The sequence shown here is derived from an EMBL/GenBank/DDBJ whole genome shotgun (WGS) entry which is preliminary data.</text>
</comment>
<dbReference type="RefSeq" id="WP_101332705.1">
    <property type="nucleotide sequence ID" value="NZ_PJNH01000004.1"/>
</dbReference>
<dbReference type="AlphaFoldDB" id="A0A2I0QRI5"/>
<gene>
    <name evidence="2" type="ORF">CEY16_14205</name>
</gene>
<dbReference type="OrthoDB" id="2974522at2"/>
<evidence type="ECO:0000256" key="1">
    <source>
        <dbReference type="SAM" id="Phobius"/>
    </source>
</evidence>
<dbReference type="EMBL" id="PJNH01000004">
    <property type="protein sequence ID" value="PKR76955.1"/>
    <property type="molecule type" value="Genomic_DNA"/>
</dbReference>
<name>A0A2I0QRI5_9BACI</name>
<proteinExistence type="predicted"/>
<keyword evidence="3" id="KW-1185">Reference proteome</keyword>
<keyword evidence="1" id="KW-0472">Membrane</keyword>
<evidence type="ECO:0000313" key="2">
    <source>
        <dbReference type="EMBL" id="PKR76955.1"/>
    </source>
</evidence>
<protein>
    <submittedName>
        <fullName evidence="2">Uncharacterized protein</fullName>
    </submittedName>
</protein>
<organism evidence="2 3">
    <name type="scientific">Halalkalibacillus sediminis</name>
    <dbReference type="NCBI Taxonomy" id="2018042"/>
    <lineage>
        <taxon>Bacteria</taxon>
        <taxon>Bacillati</taxon>
        <taxon>Bacillota</taxon>
        <taxon>Bacilli</taxon>
        <taxon>Bacillales</taxon>
        <taxon>Bacillaceae</taxon>
        <taxon>Halalkalibacillus</taxon>
    </lineage>
</organism>
<keyword evidence="1" id="KW-1133">Transmembrane helix</keyword>
<accession>A0A2I0QRI5</accession>
<feature type="transmembrane region" description="Helical" evidence="1">
    <location>
        <begin position="105"/>
        <end position="122"/>
    </location>
</feature>
<feature type="transmembrane region" description="Helical" evidence="1">
    <location>
        <begin position="20"/>
        <end position="39"/>
    </location>
</feature>